<dbReference type="OrthoDB" id="9789605at2"/>
<dbReference type="CDD" id="cd04301">
    <property type="entry name" value="NAT_SF"/>
    <property type="match status" value="1"/>
</dbReference>
<keyword evidence="2" id="KW-0808">Transferase</keyword>
<dbReference type="PROSITE" id="PS51186">
    <property type="entry name" value="GNAT"/>
    <property type="match status" value="1"/>
</dbReference>
<accession>A0A2P8EE23</accession>
<gene>
    <name evidence="2" type="ORF">CLV48_101635</name>
</gene>
<organism evidence="2 3">
    <name type="scientific">Cecembia rubra</name>
    <dbReference type="NCBI Taxonomy" id="1485585"/>
    <lineage>
        <taxon>Bacteria</taxon>
        <taxon>Pseudomonadati</taxon>
        <taxon>Bacteroidota</taxon>
        <taxon>Cytophagia</taxon>
        <taxon>Cytophagales</taxon>
        <taxon>Cyclobacteriaceae</taxon>
        <taxon>Cecembia</taxon>
    </lineage>
</organism>
<evidence type="ECO:0000313" key="3">
    <source>
        <dbReference type="Proteomes" id="UP000240708"/>
    </source>
</evidence>
<dbReference type="InterPro" id="IPR016181">
    <property type="entry name" value="Acyl_CoA_acyltransferase"/>
</dbReference>
<evidence type="ECO:0000259" key="1">
    <source>
        <dbReference type="PROSITE" id="PS51186"/>
    </source>
</evidence>
<dbReference type="AlphaFoldDB" id="A0A2P8EE23"/>
<comment type="caution">
    <text evidence="2">The sequence shown here is derived from an EMBL/GenBank/DDBJ whole genome shotgun (WGS) entry which is preliminary data.</text>
</comment>
<evidence type="ECO:0000313" key="2">
    <source>
        <dbReference type="EMBL" id="PSL07697.1"/>
    </source>
</evidence>
<feature type="domain" description="N-acetyltransferase" evidence="1">
    <location>
        <begin position="1"/>
        <end position="130"/>
    </location>
</feature>
<dbReference type="SUPFAM" id="SSF55729">
    <property type="entry name" value="Acyl-CoA N-acyltransferases (Nat)"/>
    <property type="match status" value="1"/>
</dbReference>
<proteinExistence type="predicted"/>
<dbReference type="InterPro" id="IPR000182">
    <property type="entry name" value="GNAT_dom"/>
</dbReference>
<keyword evidence="3" id="KW-1185">Reference proteome</keyword>
<protein>
    <submittedName>
        <fullName evidence="2">Acetyltransferase (GNAT) family protein</fullName>
    </submittedName>
</protein>
<dbReference type="EMBL" id="PYGF01000001">
    <property type="protein sequence ID" value="PSL07697.1"/>
    <property type="molecule type" value="Genomic_DNA"/>
</dbReference>
<dbReference type="Gene3D" id="3.40.630.30">
    <property type="match status" value="1"/>
</dbReference>
<dbReference type="Proteomes" id="UP000240708">
    <property type="component" value="Unassembled WGS sequence"/>
</dbReference>
<name>A0A2P8EE23_9BACT</name>
<dbReference type="RefSeq" id="WP_106565753.1">
    <property type="nucleotide sequence ID" value="NZ_PYGF01000001.1"/>
</dbReference>
<sequence>MDIKFTSKLKKPTDIFNLYEQLGWNRFLKLEMEKLVFAMEKSFYVLYAYEANKLLGTGRVISDGLTNAYLCGLGVLPDYRNRGIGKELCKNLVEYCKNQNLHVQFFCEENLVPYYEKLGFEVFSVGMRPK</sequence>
<dbReference type="InterPro" id="IPR053144">
    <property type="entry name" value="Acetyltransferase_Butenolide"/>
</dbReference>
<dbReference type="PANTHER" id="PTHR43233">
    <property type="entry name" value="FAMILY N-ACETYLTRANSFERASE, PUTATIVE (AFU_ORTHOLOGUE AFUA_6G03350)-RELATED"/>
    <property type="match status" value="1"/>
</dbReference>
<dbReference type="Pfam" id="PF00583">
    <property type="entry name" value="Acetyltransf_1"/>
    <property type="match status" value="1"/>
</dbReference>
<dbReference type="PANTHER" id="PTHR43233:SF1">
    <property type="entry name" value="FAMILY N-ACETYLTRANSFERASE, PUTATIVE (AFU_ORTHOLOGUE AFUA_6G03350)-RELATED"/>
    <property type="match status" value="1"/>
</dbReference>
<reference evidence="2 3" key="1">
    <citation type="submission" date="2018-03" db="EMBL/GenBank/DDBJ databases">
        <title>Genomic Encyclopedia of Archaeal and Bacterial Type Strains, Phase II (KMG-II): from individual species to whole genera.</title>
        <authorList>
            <person name="Goeker M."/>
        </authorList>
    </citation>
    <scope>NUCLEOTIDE SEQUENCE [LARGE SCALE GENOMIC DNA]</scope>
    <source>
        <strain evidence="2 3">DSM 28057</strain>
    </source>
</reference>
<dbReference type="GO" id="GO:0016747">
    <property type="term" value="F:acyltransferase activity, transferring groups other than amino-acyl groups"/>
    <property type="evidence" value="ECO:0007669"/>
    <property type="project" value="InterPro"/>
</dbReference>